<feature type="compositionally biased region" description="Polar residues" evidence="10">
    <location>
        <begin position="301"/>
        <end position="312"/>
    </location>
</feature>
<dbReference type="FunFam" id="1.10.10.10:FF:000066">
    <property type="entry name" value="ETS-related transcription factor Elf-2 isoform X1"/>
    <property type="match status" value="1"/>
</dbReference>
<dbReference type="InterPro" id="IPR036390">
    <property type="entry name" value="WH_DNA-bd_sf"/>
</dbReference>
<protein>
    <submittedName>
        <fullName evidence="12">ETS-related factor1</fullName>
    </submittedName>
</protein>
<dbReference type="InterPro" id="IPR046328">
    <property type="entry name" value="ETS_fam"/>
</dbReference>
<keyword evidence="7" id="KW-0804">Transcription</keyword>
<evidence type="ECO:0000256" key="5">
    <source>
        <dbReference type="ARBA" id="ARBA00023125"/>
    </source>
</evidence>
<dbReference type="PROSITE" id="PS50061">
    <property type="entry name" value="ETS_DOMAIN_3"/>
    <property type="match status" value="1"/>
</dbReference>
<dbReference type="PANTHER" id="PTHR11849:SF170">
    <property type="entry name" value="ETS-RELATED TRANSCRIPTION FACTOR ELF-4"/>
    <property type="match status" value="1"/>
</dbReference>
<feature type="compositionally biased region" description="Basic residues" evidence="10">
    <location>
        <begin position="167"/>
        <end position="177"/>
    </location>
</feature>
<evidence type="ECO:0000256" key="7">
    <source>
        <dbReference type="ARBA" id="ARBA00023163"/>
    </source>
</evidence>
<keyword evidence="3" id="KW-0597">Phosphoprotein</keyword>
<reference evidence="12" key="2">
    <citation type="submission" date="2016-06" db="EMBL/GenBank/DDBJ databases">
        <title>The genome of a short-lived fish provides insights into sex chromosome evolution and the genetic control of aging.</title>
        <authorList>
            <person name="Reichwald K."/>
            <person name="Felder M."/>
            <person name="Petzold A."/>
            <person name="Koch P."/>
            <person name="Groth M."/>
            <person name="Platzer M."/>
        </authorList>
    </citation>
    <scope>NUCLEOTIDE SEQUENCE</scope>
    <source>
        <tissue evidence="12">Brain</tissue>
    </source>
</reference>
<accession>A0A1A8L7Q4</accession>
<dbReference type="GO" id="GO:0030154">
    <property type="term" value="P:cell differentiation"/>
    <property type="evidence" value="ECO:0007669"/>
    <property type="project" value="TreeGrafter"/>
</dbReference>
<evidence type="ECO:0000256" key="9">
    <source>
        <dbReference type="RuleBase" id="RU004019"/>
    </source>
</evidence>
<dbReference type="Pfam" id="PF00178">
    <property type="entry name" value="Ets"/>
    <property type="match status" value="1"/>
</dbReference>
<evidence type="ECO:0000256" key="4">
    <source>
        <dbReference type="ARBA" id="ARBA00023015"/>
    </source>
</evidence>
<dbReference type="SUPFAM" id="SSF46785">
    <property type="entry name" value="Winged helix' DNA-binding domain"/>
    <property type="match status" value="1"/>
</dbReference>
<keyword evidence="6" id="KW-0010">Activator</keyword>
<gene>
    <name evidence="12" type="primary">EF1</name>
</gene>
<dbReference type="GO" id="GO:0000981">
    <property type="term" value="F:DNA-binding transcription factor activity, RNA polymerase II-specific"/>
    <property type="evidence" value="ECO:0007669"/>
    <property type="project" value="TreeGrafter"/>
</dbReference>
<dbReference type="InterPro" id="IPR022084">
    <property type="entry name" value="TF_Elf_N"/>
</dbReference>
<sequence>MTTAVQPSELVFEFASNGMDEISQLDDPSVFPAVIVEQVPATDLLQVYSGLDSDEVANGIMVDTTLHVVEEPSILAGGVDLSETNVSGAEDSMETNEAAAALLNMESPNNILDEKRMIHTYSALLESEMAYAPLRPDQMDNVSLDVFLDEETSSMDEIPHKYPLKPQKKTKVRKPRAVRPCSPITTPNLPLRKKSKEGKGNTIYLWEFLLALLQDKNTCPKYIKWTQREKGIFKLVDSKAVSKLWGKHKNKPDMNYETMGRALRYYYQRGILAKVEGQRLVYQFKEMPADLVVIEDEDTGSDVSENQRSANGRSGVRGGSKGHGRAHSGHHISVKQMKKEQIDDLYQEAGQAEQLLRSVHLLHENQGSSIHDAAQAVRTISTPVSVPMMLTSSGSMQSVPLTTVLANGDSSHSSPPRVILHTIPSTTAGGKEVLTIQTASLAGGANSMQDSLPQQLLVTNLGPCSISSAASHCTSPPGVISSTTSSLNGLPRLVTINTTNGQTMVAQQPGTVIATVLKSSDLSGLPVKEEMLDPSYFHSMVNGDPSLAAHTFEKEEMEVGEAELQYRTVIIDTSQSHGVSNETIINGHYSQSGSPSEGLTPVEELEVRGEMSLQPEQGIKSLQELPLSVQLPANFIQIKTEPAEA</sequence>
<evidence type="ECO:0000256" key="3">
    <source>
        <dbReference type="ARBA" id="ARBA00022553"/>
    </source>
</evidence>
<dbReference type="Pfam" id="PF12310">
    <property type="entry name" value="Elf-1_N"/>
    <property type="match status" value="1"/>
</dbReference>
<organism evidence="12">
    <name type="scientific">Nothobranchius pienaari</name>
    <dbReference type="NCBI Taxonomy" id="704102"/>
    <lineage>
        <taxon>Eukaryota</taxon>
        <taxon>Metazoa</taxon>
        <taxon>Chordata</taxon>
        <taxon>Craniata</taxon>
        <taxon>Vertebrata</taxon>
        <taxon>Euteleostomi</taxon>
        <taxon>Actinopterygii</taxon>
        <taxon>Neopterygii</taxon>
        <taxon>Teleostei</taxon>
        <taxon>Neoteleostei</taxon>
        <taxon>Acanthomorphata</taxon>
        <taxon>Ovalentaria</taxon>
        <taxon>Atherinomorphae</taxon>
        <taxon>Cyprinodontiformes</taxon>
        <taxon>Nothobranchiidae</taxon>
        <taxon>Nothobranchius</taxon>
    </lineage>
</organism>
<reference evidence="12" key="1">
    <citation type="submission" date="2016-05" db="EMBL/GenBank/DDBJ databases">
        <authorList>
            <person name="Lavstsen T."/>
            <person name="Jespersen J.S."/>
        </authorList>
    </citation>
    <scope>NUCLEOTIDE SEQUENCE</scope>
    <source>
        <tissue evidence="12">Brain</tissue>
    </source>
</reference>
<comment type="subcellular location">
    <subcellularLocation>
        <location evidence="1 9">Nucleus</location>
    </subcellularLocation>
</comment>
<keyword evidence="4" id="KW-0805">Transcription regulation</keyword>
<dbReference type="GO" id="GO:0045893">
    <property type="term" value="P:positive regulation of DNA-templated transcription"/>
    <property type="evidence" value="ECO:0007669"/>
    <property type="project" value="UniProtKB-ARBA"/>
</dbReference>
<evidence type="ECO:0000313" key="12">
    <source>
        <dbReference type="EMBL" id="SBR40662.1"/>
    </source>
</evidence>
<dbReference type="GO" id="GO:0043565">
    <property type="term" value="F:sequence-specific DNA binding"/>
    <property type="evidence" value="ECO:0007669"/>
    <property type="project" value="InterPro"/>
</dbReference>
<dbReference type="GO" id="GO:0005634">
    <property type="term" value="C:nucleus"/>
    <property type="evidence" value="ECO:0007669"/>
    <property type="project" value="UniProtKB-SubCell"/>
</dbReference>
<dbReference type="InterPro" id="IPR000418">
    <property type="entry name" value="Ets_dom"/>
</dbReference>
<name>A0A1A8L7Q4_9TELE</name>
<comment type="similarity">
    <text evidence="2 9">Belongs to the ETS family.</text>
</comment>
<dbReference type="SMART" id="SM00413">
    <property type="entry name" value="ETS"/>
    <property type="match status" value="1"/>
</dbReference>
<keyword evidence="8 9" id="KW-0539">Nucleus</keyword>
<evidence type="ECO:0000256" key="8">
    <source>
        <dbReference type="ARBA" id="ARBA00023242"/>
    </source>
</evidence>
<evidence type="ECO:0000256" key="1">
    <source>
        <dbReference type="ARBA" id="ARBA00004123"/>
    </source>
</evidence>
<dbReference type="AlphaFoldDB" id="A0A1A8L7Q4"/>
<feature type="region of interest" description="Disordered" evidence="10">
    <location>
        <begin position="167"/>
        <end position="193"/>
    </location>
</feature>
<proteinExistence type="inferred from homology"/>
<evidence type="ECO:0000256" key="10">
    <source>
        <dbReference type="SAM" id="MobiDB-lite"/>
    </source>
</evidence>
<evidence type="ECO:0000256" key="6">
    <source>
        <dbReference type="ARBA" id="ARBA00023159"/>
    </source>
</evidence>
<dbReference type="PANTHER" id="PTHR11849">
    <property type="entry name" value="ETS"/>
    <property type="match status" value="1"/>
</dbReference>
<feature type="domain" description="ETS" evidence="11">
    <location>
        <begin position="203"/>
        <end position="285"/>
    </location>
</feature>
<dbReference type="PRINTS" id="PR00454">
    <property type="entry name" value="ETSDOMAIN"/>
</dbReference>
<evidence type="ECO:0000259" key="11">
    <source>
        <dbReference type="PROSITE" id="PS50061"/>
    </source>
</evidence>
<feature type="region of interest" description="Disordered" evidence="10">
    <location>
        <begin position="298"/>
        <end position="337"/>
    </location>
</feature>
<evidence type="ECO:0000256" key="2">
    <source>
        <dbReference type="ARBA" id="ARBA00005562"/>
    </source>
</evidence>
<dbReference type="EMBL" id="HAEF01003280">
    <property type="protein sequence ID" value="SBR40662.1"/>
    <property type="molecule type" value="Transcribed_RNA"/>
</dbReference>
<dbReference type="Gene3D" id="1.10.10.10">
    <property type="entry name" value="Winged helix-like DNA-binding domain superfamily/Winged helix DNA-binding domain"/>
    <property type="match status" value="1"/>
</dbReference>
<dbReference type="InterPro" id="IPR036388">
    <property type="entry name" value="WH-like_DNA-bd_sf"/>
</dbReference>
<feature type="compositionally biased region" description="Basic residues" evidence="10">
    <location>
        <begin position="320"/>
        <end position="333"/>
    </location>
</feature>
<dbReference type="PROSITE" id="PS00345">
    <property type="entry name" value="ETS_DOMAIN_1"/>
    <property type="match status" value="1"/>
</dbReference>
<dbReference type="PROSITE" id="PS00346">
    <property type="entry name" value="ETS_DOMAIN_2"/>
    <property type="match status" value="1"/>
</dbReference>
<keyword evidence="5 9" id="KW-0238">DNA-binding</keyword>